<dbReference type="AlphaFoldDB" id="A0A1M4U6G5"/>
<dbReference type="InterPro" id="IPR036515">
    <property type="entry name" value="Transposase_17_sf"/>
</dbReference>
<dbReference type="STRING" id="494016.SAMN04487965_0076"/>
<evidence type="ECO:0000313" key="3">
    <source>
        <dbReference type="Proteomes" id="UP000184170"/>
    </source>
</evidence>
<dbReference type="SMART" id="SM01321">
    <property type="entry name" value="Y1_Tnp"/>
    <property type="match status" value="1"/>
</dbReference>
<dbReference type="GO" id="GO:0006313">
    <property type="term" value="P:DNA transposition"/>
    <property type="evidence" value="ECO:0007669"/>
    <property type="project" value="InterPro"/>
</dbReference>
<dbReference type="GO" id="GO:0003677">
    <property type="term" value="F:DNA binding"/>
    <property type="evidence" value="ECO:0007669"/>
    <property type="project" value="InterPro"/>
</dbReference>
<dbReference type="Gene3D" id="3.30.70.1290">
    <property type="entry name" value="Transposase IS200-like"/>
    <property type="match status" value="1"/>
</dbReference>
<dbReference type="OrthoDB" id="9814067at2"/>
<reference evidence="3" key="1">
    <citation type="submission" date="2016-11" db="EMBL/GenBank/DDBJ databases">
        <authorList>
            <person name="Varghese N."/>
            <person name="Submissions S."/>
        </authorList>
    </citation>
    <scope>NUCLEOTIDE SEQUENCE [LARGE SCALE GENOMIC DNA]</scope>
    <source>
        <strain evidence="3">CGMCC 1.7063</strain>
    </source>
</reference>
<dbReference type="EMBL" id="FQVA01000001">
    <property type="protein sequence ID" value="SHE52431.1"/>
    <property type="molecule type" value="Genomic_DNA"/>
</dbReference>
<dbReference type="PANTHER" id="PTHR34322:SF2">
    <property type="entry name" value="TRANSPOSASE IS200-LIKE DOMAIN-CONTAINING PROTEIN"/>
    <property type="match status" value="1"/>
</dbReference>
<dbReference type="GO" id="GO:0004803">
    <property type="term" value="F:transposase activity"/>
    <property type="evidence" value="ECO:0007669"/>
    <property type="project" value="InterPro"/>
</dbReference>
<keyword evidence="3" id="KW-1185">Reference proteome</keyword>
<sequence length="230" mass="26596">MARLPRLGPAGIPQHVIQRGNNWQVCFCLEQDKIAYAGWLKPYAMEFDIQVHAWVLMTNHVHLLVPPQSDQGVSKMMQALGRIYVCNFNREYRRSGTLWEGRYKSCLVQSEDYLLQCYRYIELNPVRAGMVSDPGEYFWSSYGCNGLGRASSLLTPHIQYLALGHYPKQRRERYRALFRHELDAPALDEIRGSLNRGLALGSDRFKAQIEKQFARRVTEMSLGRLRMALP</sequence>
<feature type="domain" description="Transposase IS200-like" evidence="1">
    <location>
        <begin position="9"/>
        <end position="124"/>
    </location>
</feature>
<dbReference type="Proteomes" id="UP000184170">
    <property type="component" value="Unassembled WGS sequence"/>
</dbReference>
<evidence type="ECO:0000259" key="1">
    <source>
        <dbReference type="SMART" id="SM01321"/>
    </source>
</evidence>
<accession>A0A1M4U6G5</accession>
<organism evidence="2 3">
    <name type="scientific">Microbulbifer donghaiensis</name>
    <dbReference type="NCBI Taxonomy" id="494016"/>
    <lineage>
        <taxon>Bacteria</taxon>
        <taxon>Pseudomonadati</taxon>
        <taxon>Pseudomonadota</taxon>
        <taxon>Gammaproteobacteria</taxon>
        <taxon>Cellvibrionales</taxon>
        <taxon>Microbulbiferaceae</taxon>
        <taxon>Microbulbifer</taxon>
    </lineage>
</organism>
<dbReference type="SUPFAM" id="SSF143422">
    <property type="entry name" value="Transposase IS200-like"/>
    <property type="match status" value="1"/>
</dbReference>
<dbReference type="Pfam" id="PF01797">
    <property type="entry name" value="Y1_Tnp"/>
    <property type="match status" value="1"/>
</dbReference>
<dbReference type="RefSeq" id="WP_073270350.1">
    <property type="nucleotide sequence ID" value="NZ_FQVA01000001.1"/>
</dbReference>
<protein>
    <submittedName>
        <fullName evidence="2">Putative transposase</fullName>
    </submittedName>
</protein>
<gene>
    <name evidence="2" type="ORF">SAMN04487965_0076</name>
</gene>
<dbReference type="PANTHER" id="PTHR34322">
    <property type="entry name" value="TRANSPOSASE, Y1_TNP DOMAIN-CONTAINING"/>
    <property type="match status" value="1"/>
</dbReference>
<dbReference type="InterPro" id="IPR002686">
    <property type="entry name" value="Transposase_17"/>
</dbReference>
<name>A0A1M4U6G5_9GAMM</name>
<evidence type="ECO:0000313" key="2">
    <source>
        <dbReference type="EMBL" id="SHE52431.1"/>
    </source>
</evidence>
<proteinExistence type="predicted"/>